<dbReference type="PANTHER" id="PTHR14237:SF64">
    <property type="entry name" value="MOLYBDENUM COFACTOR SULFURASE-LIKE PROTEIN"/>
    <property type="match status" value="1"/>
</dbReference>
<dbReference type="EMBL" id="JABEZZ010000004">
    <property type="protein sequence ID" value="MBA0584418.1"/>
    <property type="molecule type" value="Genomic_DNA"/>
</dbReference>
<organism evidence="1 2">
    <name type="scientific">Gossypium raimondii</name>
    <name type="common">Peruvian cotton</name>
    <name type="synonym">Gossypium klotzschianum subsp. raimondii</name>
    <dbReference type="NCBI Taxonomy" id="29730"/>
    <lineage>
        <taxon>Eukaryota</taxon>
        <taxon>Viridiplantae</taxon>
        <taxon>Streptophyta</taxon>
        <taxon>Embryophyta</taxon>
        <taxon>Tracheophyta</taxon>
        <taxon>Spermatophyta</taxon>
        <taxon>Magnoliopsida</taxon>
        <taxon>eudicotyledons</taxon>
        <taxon>Gunneridae</taxon>
        <taxon>Pentapetalae</taxon>
        <taxon>rosids</taxon>
        <taxon>malvids</taxon>
        <taxon>Malvales</taxon>
        <taxon>Malvaceae</taxon>
        <taxon>Malvoideae</taxon>
        <taxon>Gossypium</taxon>
    </lineage>
</organism>
<accession>A0A7J8P5J4</accession>
<dbReference type="PANTHER" id="PTHR14237">
    <property type="entry name" value="MOLYBDOPTERIN COFACTOR SULFURASE MOSC"/>
    <property type="match status" value="1"/>
</dbReference>
<reference evidence="1 2" key="1">
    <citation type="journal article" date="2019" name="Genome Biol. Evol.">
        <title>Insights into the evolution of the New World diploid cottons (Gossypium, subgenus Houzingenia) based on genome sequencing.</title>
        <authorList>
            <person name="Grover C.E."/>
            <person name="Arick M.A. 2nd"/>
            <person name="Thrash A."/>
            <person name="Conover J.L."/>
            <person name="Sanders W.S."/>
            <person name="Peterson D.G."/>
            <person name="Frelichowski J.E."/>
            <person name="Scheffler J.A."/>
            <person name="Scheffler B.E."/>
            <person name="Wendel J.F."/>
        </authorList>
    </citation>
    <scope>NUCLEOTIDE SEQUENCE [LARGE SCALE GENOMIC DNA]</scope>
    <source>
        <strain evidence="1">8</strain>
        <tissue evidence="1">Leaf</tissue>
    </source>
</reference>
<feature type="non-terminal residue" evidence="1">
    <location>
        <position position="1"/>
    </location>
</feature>
<gene>
    <name evidence="1" type="ORF">Gorai_015233</name>
</gene>
<evidence type="ECO:0000313" key="1">
    <source>
        <dbReference type="EMBL" id="MBA0584418.1"/>
    </source>
</evidence>
<dbReference type="AlphaFoldDB" id="A0A7J8P5J4"/>
<protein>
    <submittedName>
        <fullName evidence="1">Uncharacterized protein</fullName>
    </submittedName>
</protein>
<comment type="caution">
    <text evidence="1">The sequence shown here is derived from an EMBL/GenBank/DDBJ whole genome shotgun (WGS) entry which is preliminary data.</text>
</comment>
<evidence type="ECO:0000313" key="2">
    <source>
        <dbReference type="Proteomes" id="UP000593578"/>
    </source>
</evidence>
<dbReference type="Proteomes" id="UP000593578">
    <property type="component" value="Unassembled WGS sequence"/>
</dbReference>
<name>A0A7J8P5J4_GOSRA</name>
<sequence length="160" mass="17096">MDGSRVSNTSGAAHGNGTFGAAYQSPVTGSRYSYLWMSLAQENGWHALLDASALGAKDMETLGLSLFNPDFLICFFFKDLATGTNIVGIMNLFPASPPISNIETKLKVDNVLVQQMDDNSGIEKKTKTVSFSEIEEAFSRAAKSICGVLKSATKNAADDS</sequence>
<proteinExistence type="predicted"/>